<dbReference type="Pfam" id="PF05676">
    <property type="entry name" value="NDUF_B7"/>
    <property type="match status" value="1"/>
</dbReference>
<dbReference type="CTD" id="32434"/>
<gene>
    <name evidence="14" type="primary">LOC108627109</name>
</gene>
<keyword evidence="12" id="KW-1015">Disulfide bond</keyword>
<proteinExistence type="inferred from homology"/>
<evidence type="ECO:0000256" key="9">
    <source>
        <dbReference type="ARBA" id="ARBA00022982"/>
    </source>
</evidence>
<keyword evidence="10" id="KW-0496">Mitochondrion</keyword>
<evidence type="ECO:0000256" key="12">
    <source>
        <dbReference type="ARBA" id="ARBA00023157"/>
    </source>
</evidence>
<evidence type="ECO:0000256" key="10">
    <source>
        <dbReference type="ARBA" id="ARBA00023128"/>
    </source>
</evidence>
<name>A0AAJ7J385_9HYME</name>
<evidence type="ECO:0000256" key="1">
    <source>
        <dbReference type="ARBA" id="ARBA00003195"/>
    </source>
</evidence>
<sequence length="119" mass="14236">MGNSVQKLVVWDPFPESLAPPNFDPQLGFPAQRKKRVSLASEEDMVAAKIPQMYRDYCAHLYIDYARCFQKEFPMVQRCKKEVHHHQQCEYEDFVLRMKEYERERRLLIRQKRMQAAAA</sequence>
<dbReference type="GO" id="GO:0005758">
    <property type="term" value="C:mitochondrial intermembrane space"/>
    <property type="evidence" value="ECO:0007669"/>
    <property type="project" value="UniProtKB-SubCell"/>
</dbReference>
<accession>A0AAJ7J385</accession>
<evidence type="ECO:0000256" key="6">
    <source>
        <dbReference type="ARBA" id="ARBA00022448"/>
    </source>
</evidence>
<evidence type="ECO:0000256" key="7">
    <source>
        <dbReference type="ARBA" id="ARBA00022660"/>
    </source>
</evidence>
<evidence type="ECO:0000256" key="11">
    <source>
        <dbReference type="ARBA" id="ARBA00023136"/>
    </source>
</evidence>
<keyword evidence="9" id="KW-0249">Electron transport</keyword>
<dbReference type="AlphaFoldDB" id="A0AAJ7J385"/>
<evidence type="ECO:0000313" key="14">
    <source>
        <dbReference type="RefSeq" id="XP_017883652.1"/>
    </source>
</evidence>
<evidence type="ECO:0000256" key="8">
    <source>
        <dbReference type="ARBA" id="ARBA00022792"/>
    </source>
</evidence>
<keyword evidence="8" id="KW-0999">Mitochondrion inner membrane</keyword>
<protein>
    <recommendedName>
        <fullName evidence="5">NADH dehydrogenase [ubiquinone] 1 beta subcomplex subunit 7</fullName>
    </recommendedName>
</protein>
<dbReference type="PROSITE" id="PS51808">
    <property type="entry name" value="CHCH"/>
    <property type="match status" value="1"/>
</dbReference>
<dbReference type="Proteomes" id="UP000694925">
    <property type="component" value="Unplaced"/>
</dbReference>
<dbReference type="GeneID" id="108627109"/>
<keyword evidence="11" id="KW-0472">Membrane</keyword>
<evidence type="ECO:0000313" key="13">
    <source>
        <dbReference type="Proteomes" id="UP000694925"/>
    </source>
</evidence>
<organism evidence="13 14">
    <name type="scientific">Ceratina calcarata</name>
    <dbReference type="NCBI Taxonomy" id="156304"/>
    <lineage>
        <taxon>Eukaryota</taxon>
        <taxon>Metazoa</taxon>
        <taxon>Ecdysozoa</taxon>
        <taxon>Arthropoda</taxon>
        <taxon>Hexapoda</taxon>
        <taxon>Insecta</taxon>
        <taxon>Pterygota</taxon>
        <taxon>Neoptera</taxon>
        <taxon>Endopterygota</taxon>
        <taxon>Hymenoptera</taxon>
        <taxon>Apocrita</taxon>
        <taxon>Aculeata</taxon>
        <taxon>Apoidea</taxon>
        <taxon>Anthophila</taxon>
        <taxon>Apidae</taxon>
        <taxon>Ceratina</taxon>
        <taxon>Zadontomerus</taxon>
    </lineage>
</organism>
<evidence type="ECO:0000256" key="2">
    <source>
        <dbReference type="ARBA" id="ARBA00004569"/>
    </source>
</evidence>
<evidence type="ECO:0000256" key="3">
    <source>
        <dbReference type="ARBA" id="ARBA00004637"/>
    </source>
</evidence>
<reference evidence="14" key="1">
    <citation type="submission" date="2025-08" db="UniProtKB">
        <authorList>
            <consortium name="RefSeq"/>
        </authorList>
    </citation>
    <scope>IDENTIFICATION</scope>
    <source>
        <tissue evidence="14">Whole body</tissue>
    </source>
</reference>
<keyword evidence="7" id="KW-0679">Respiratory chain</keyword>
<dbReference type="PANTHER" id="PTHR20900">
    <property type="entry name" value="NADH:UBIQUINONE OXIDOREDUCTASE B18-LIKE SUBUNIT"/>
    <property type="match status" value="1"/>
</dbReference>
<evidence type="ECO:0000256" key="5">
    <source>
        <dbReference type="ARBA" id="ARBA00018677"/>
    </source>
</evidence>
<comment type="function">
    <text evidence="1">Accessory subunit of the mitochondrial membrane respiratory chain NADH dehydrogenase (Complex I), that is believed not to be involved in catalysis. Complex I functions in the transfer of electrons from NADH to the respiratory chain. The immediate electron acceptor for the enzyme is believed to be ubiquinone.</text>
</comment>
<comment type="subcellular location">
    <subcellularLocation>
        <location evidence="3">Mitochondrion inner membrane</location>
        <topology evidence="3">Peripheral membrane protein</topology>
    </subcellularLocation>
    <subcellularLocation>
        <location evidence="2">Mitochondrion intermembrane space</location>
    </subcellularLocation>
</comment>
<keyword evidence="6" id="KW-0813">Transport</keyword>
<dbReference type="InterPro" id="IPR008698">
    <property type="entry name" value="NDUB7"/>
</dbReference>
<evidence type="ECO:0000256" key="4">
    <source>
        <dbReference type="ARBA" id="ARBA00008006"/>
    </source>
</evidence>
<dbReference type="PANTHER" id="PTHR20900:SF0">
    <property type="entry name" value="NADH DEHYDROGENASE [UBIQUINONE] 1 BETA SUBCOMPLEX SUBUNIT 7"/>
    <property type="match status" value="1"/>
</dbReference>
<comment type="similarity">
    <text evidence="4">Belongs to the complex I NDUFB7 subunit family.</text>
</comment>
<keyword evidence="13" id="KW-1185">Reference proteome</keyword>
<dbReference type="GO" id="GO:0005743">
    <property type="term" value="C:mitochondrial inner membrane"/>
    <property type="evidence" value="ECO:0007669"/>
    <property type="project" value="UniProtKB-SubCell"/>
</dbReference>
<dbReference type="KEGG" id="ccal:108627109"/>
<dbReference type="RefSeq" id="XP_017883652.1">
    <property type="nucleotide sequence ID" value="XM_018028163.2"/>
</dbReference>